<dbReference type="EMBL" id="CM042047">
    <property type="protein sequence ID" value="KAI3771449.1"/>
    <property type="molecule type" value="Genomic_DNA"/>
</dbReference>
<reference evidence="1 2" key="2">
    <citation type="journal article" date="2022" name="Mol. Ecol. Resour.">
        <title>The genomes of chicory, endive, great burdock and yacon provide insights into Asteraceae paleo-polyploidization history and plant inulin production.</title>
        <authorList>
            <person name="Fan W."/>
            <person name="Wang S."/>
            <person name="Wang H."/>
            <person name="Wang A."/>
            <person name="Jiang F."/>
            <person name="Liu H."/>
            <person name="Zhao H."/>
            <person name="Xu D."/>
            <person name="Zhang Y."/>
        </authorList>
    </citation>
    <scope>NUCLEOTIDE SEQUENCE [LARGE SCALE GENOMIC DNA]</scope>
    <source>
        <strain evidence="2">cv. Niubang</strain>
    </source>
</reference>
<evidence type="ECO:0000313" key="1">
    <source>
        <dbReference type="EMBL" id="KAI3771449.1"/>
    </source>
</evidence>
<keyword evidence="2" id="KW-1185">Reference proteome</keyword>
<protein>
    <submittedName>
        <fullName evidence="1">Uncharacterized protein</fullName>
    </submittedName>
</protein>
<dbReference type="Proteomes" id="UP001055879">
    <property type="component" value="Linkage Group LG01"/>
</dbReference>
<evidence type="ECO:0000313" key="2">
    <source>
        <dbReference type="Proteomes" id="UP001055879"/>
    </source>
</evidence>
<organism evidence="1 2">
    <name type="scientific">Arctium lappa</name>
    <name type="common">Greater burdock</name>
    <name type="synonym">Lappa major</name>
    <dbReference type="NCBI Taxonomy" id="4217"/>
    <lineage>
        <taxon>Eukaryota</taxon>
        <taxon>Viridiplantae</taxon>
        <taxon>Streptophyta</taxon>
        <taxon>Embryophyta</taxon>
        <taxon>Tracheophyta</taxon>
        <taxon>Spermatophyta</taxon>
        <taxon>Magnoliopsida</taxon>
        <taxon>eudicotyledons</taxon>
        <taxon>Gunneridae</taxon>
        <taxon>Pentapetalae</taxon>
        <taxon>asterids</taxon>
        <taxon>campanulids</taxon>
        <taxon>Asterales</taxon>
        <taxon>Asteraceae</taxon>
        <taxon>Carduoideae</taxon>
        <taxon>Cardueae</taxon>
        <taxon>Arctiinae</taxon>
        <taxon>Arctium</taxon>
    </lineage>
</organism>
<sequence>MINNFPKQITKISCRWLKNAFLAAPSLSSRTFNQLTIFFPPGNFSSRRPNLSSRRPTGDLHASLLPSSFVSPLFRNNTSFSIGVFTSWSCPKMHIMEWRDPMVVLKFMFPKGASMNPKYKLREAVDSLYRQTHVNPQAYARLVLDCVRLSDAHQAKRLQSHMEEHLYEPATTFIHNRLLHVYANSGMLLDAQNLFDKLPQRDIYTYNAMLKAYSKTGSVDDLHRLLKNMPCHDSVSYNTVIAGLASRGCPREALEVFIKMQKEGFEVTGHTYVSVLNACSRVLDLGCGKQVHGKIVASDRLDEAKKLFAEVDEKDAISWTTMIVGHVQNGKEEDALVLFSEMLMEHGIYNVFHPMVNYTVAHHNHGNTMLLTPVEFII</sequence>
<comment type="caution">
    <text evidence="1">The sequence shown here is derived from an EMBL/GenBank/DDBJ whole genome shotgun (WGS) entry which is preliminary data.</text>
</comment>
<proteinExistence type="predicted"/>
<accession>A0ACB9FJJ4</accession>
<name>A0ACB9FJJ4_ARCLA</name>
<gene>
    <name evidence="1" type="ORF">L6452_02613</name>
</gene>
<reference evidence="2" key="1">
    <citation type="journal article" date="2022" name="Mol. Ecol. Resour.">
        <title>The genomes of chicory, endive, great burdock and yacon provide insights into Asteraceae palaeo-polyploidization history and plant inulin production.</title>
        <authorList>
            <person name="Fan W."/>
            <person name="Wang S."/>
            <person name="Wang H."/>
            <person name="Wang A."/>
            <person name="Jiang F."/>
            <person name="Liu H."/>
            <person name="Zhao H."/>
            <person name="Xu D."/>
            <person name="Zhang Y."/>
        </authorList>
    </citation>
    <scope>NUCLEOTIDE SEQUENCE [LARGE SCALE GENOMIC DNA]</scope>
    <source>
        <strain evidence="2">cv. Niubang</strain>
    </source>
</reference>